<evidence type="ECO:0000313" key="2">
    <source>
        <dbReference type="WBParaSite" id="nRc.2.0.1.t40709-RA"/>
    </source>
</evidence>
<proteinExistence type="predicted"/>
<name>A0A915KQG1_ROMCU</name>
<sequence length="56" mass="6777">MHGGAHIHYHRIEPHYFWWSVMRRNKRTVADILRDIGCVCRNSDSCADHFEMHRVQ</sequence>
<protein>
    <submittedName>
        <fullName evidence="2">Uncharacterized protein</fullName>
    </submittedName>
</protein>
<evidence type="ECO:0000313" key="1">
    <source>
        <dbReference type="Proteomes" id="UP000887565"/>
    </source>
</evidence>
<dbReference type="AlphaFoldDB" id="A0A915KQG1"/>
<organism evidence="1 2">
    <name type="scientific">Romanomermis culicivorax</name>
    <name type="common">Nematode worm</name>
    <dbReference type="NCBI Taxonomy" id="13658"/>
    <lineage>
        <taxon>Eukaryota</taxon>
        <taxon>Metazoa</taxon>
        <taxon>Ecdysozoa</taxon>
        <taxon>Nematoda</taxon>
        <taxon>Enoplea</taxon>
        <taxon>Dorylaimia</taxon>
        <taxon>Mermithida</taxon>
        <taxon>Mermithoidea</taxon>
        <taxon>Mermithidae</taxon>
        <taxon>Romanomermis</taxon>
    </lineage>
</organism>
<accession>A0A915KQG1</accession>
<dbReference type="WBParaSite" id="nRc.2.0.1.t40709-RA">
    <property type="protein sequence ID" value="nRc.2.0.1.t40709-RA"/>
    <property type="gene ID" value="nRc.2.0.1.g40709"/>
</dbReference>
<reference evidence="2" key="1">
    <citation type="submission" date="2022-11" db="UniProtKB">
        <authorList>
            <consortium name="WormBaseParasite"/>
        </authorList>
    </citation>
    <scope>IDENTIFICATION</scope>
</reference>
<keyword evidence="1" id="KW-1185">Reference proteome</keyword>
<dbReference type="Proteomes" id="UP000887565">
    <property type="component" value="Unplaced"/>
</dbReference>